<proteinExistence type="predicted"/>
<protein>
    <submittedName>
        <fullName evidence="1">Uncharacterized protein</fullName>
    </submittedName>
</protein>
<comment type="caution">
    <text evidence="1">The sequence shown here is derived from an EMBL/GenBank/DDBJ whole genome shotgun (WGS) entry which is preliminary data.</text>
</comment>
<dbReference type="Proteomes" id="UP000222564">
    <property type="component" value="Unassembled WGS sequence"/>
</dbReference>
<organism evidence="1 2">
    <name type="scientific">Desulforamulus profundi</name>
    <dbReference type="NCBI Taxonomy" id="1383067"/>
    <lineage>
        <taxon>Bacteria</taxon>
        <taxon>Bacillati</taxon>
        <taxon>Bacillota</taxon>
        <taxon>Clostridia</taxon>
        <taxon>Eubacteriales</taxon>
        <taxon>Peptococcaceae</taxon>
        <taxon>Desulforamulus</taxon>
    </lineage>
</organism>
<evidence type="ECO:0000313" key="1">
    <source>
        <dbReference type="EMBL" id="PHJ38850.1"/>
    </source>
</evidence>
<gene>
    <name evidence="1" type="ORF">P378_06930</name>
</gene>
<name>A0A2C6LJW2_9FIRM</name>
<dbReference type="EMBL" id="AWQQ01000042">
    <property type="protein sequence ID" value="PHJ38850.1"/>
    <property type="molecule type" value="Genomic_DNA"/>
</dbReference>
<dbReference type="RefSeq" id="WP_238472949.1">
    <property type="nucleotide sequence ID" value="NZ_AWQQ01000042.1"/>
</dbReference>
<dbReference type="AlphaFoldDB" id="A0A2C6LJW2"/>
<sequence length="57" mass="6272">MAMSAIKPASVAFVQTLFERHNVYFQLEELTVSSHSSLANKALRNPACGKNTAASFW</sequence>
<accession>A0A2C6LJW2</accession>
<evidence type="ECO:0000313" key="2">
    <source>
        <dbReference type="Proteomes" id="UP000222564"/>
    </source>
</evidence>
<reference evidence="1 2" key="1">
    <citation type="submission" date="2013-09" db="EMBL/GenBank/DDBJ databases">
        <title>Biodegradation of hydrocarbons in the deep terrestrial subsurface : characterization of a microbial consortium composed of two Desulfotomaculum species originating from a deep geological formation.</title>
        <authorList>
            <person name="Aullo T."/>
            <person name="Berlendis S."/>
            <person name="Lascourreges J.-F."/>
            <person name="Dessort D."/>
            <person name="Saint-Laurent S."/>
            <person name="Schraauwers B."/>
            <person name="Mas J."/>
            <person name="Magot M."/>
            <person name="Ranchou-Peyruse A."/>
        </authorList>
    </citation>
    <scope>NUCLEOTIDE SEQUENCE [LARGE SCALE GENOMIC DNA]</scope>
    <source>
        <strain evidence="1 2">Bs107</strain>
    </source>
</reference>
<keyword evidence="2" id="KW-1185">Reference proteome</keyword>